<dbReference type="NCBIfam" id="TIGR00367">
    <property type="entry name" value="calcium/sodium antiporter"/>
    <property type="match status" value="1"/>
</dbReference>
<dbReference type="InterPro" id="IPR004481">
    <property type="entry name" value="K/Na/Ca-exchanger"/>
</dbReference>
<feature type="transmembrane region" description="Helical" evidence="5">
    <location>
        <begin position="199"/>
        <end position="226"/>
    </location>
</feature>
<evidence type="ECO:0000259" key="6">
    <source>
        <dbReference type="Pfam" id="PF01699"/>
    </source>
</evidence>
<feature type="domain" description="Sodium/calcium exchanger membrane region" evidence="6">
    <location>
        <begin position="2"/>
        <end position="139"/>
    </location>
</feature>
<sequence>MILVISFISLVWAANHLITGALGLATRFQLSPFIIGLTIVAFGTSVPELIIFTLSYLENKNHLIIGNAIGSNIANISLILGISILIKPLTINYNALKKTYPIIIITMLFAYSLTLDGVLGIIDGYLFLFACIALIILFIYLSNRNNPKNQFINEFKSAINCNRSLKMHILSMFLGLFVLPLSTKYLIQSATELANLAGMTPLTIGLTIIAIGATLPGLATAVIAVLKGEEDLATGTILGTNIYSLLLILALPPIINPSKIGSSLLWREMPVMVSLTVLLIFLNYQYKKKLGLWHGGILLIVYCSYIISLIIRALD</sequence>
<keyword evidence="8" id="KW-1185">Reference proteome</keyword>
<dbReference type="EMBL" id="AP022839">
    <property type="protein sequence ID" value="BCA95954.1"/>
    <property type="molecule type" value="Genomic_DNA"/>
</dbReference>
<dbReference type="KEGG" id="lant:TUM19329_23150"/>
<keyword evidence="4 5" id="KW-0472">Membrane</keyword>
<gene>
    <name evidence="7" type="ORF">TUM19329_23150</name>
</gene>
<proteinExistence type="predicted"/>
<evidence type="ECO:0000256" key="2">
    <source>
        <dbReference type="ARBA" id="ARBA00022692"/>
    </source>
</evidence>
<dbReference type="GO" id="GO:0008273">
    <property type="term" value="F:calcium, potassium:sodium antiporter activity"/>
    <property type="evidence" value="ECO:0007669"/>
    <property type="project" value="TreeGrafter"/>
</dbReference>
<protein>
    <submittedName>
        <fullName evidence="7">Sodium:calcium antiporter</fullName>
    </submittedName>
</protein>
<feature type="transmembrane region" description="Helical" evidence="5">
    <location>
        <begin position="292"/>
        <end position="314"/>
    </location>
</feature>
<accession>A0A6F8T5J1</accession>
<organism evidence="7 8">
    <name type="scientific">Legionella antarctica</name>
    <dbReference type="NCBI Taxonomy" id="2708020"/>
    <lineage>
        <taxon>Bacteria</taxon>
        <taxon>Pseudomonadati</taxon>
        <taxon>Pseudomonadota</taxon>
        <taxon>Gammaproteobacteria</taxon>
        <taxon>Legionellales</taxon>
        <taxon>Legionellaceae</taxon>
        <taxon>Legionella</taxon>
    </lineage>
</organism>
<name>A0A6F8T5J1_9GAMM</name>
<evidence type="ECO:0000256" key="4">
    <source>
        <dbReference type="ARBA" id="ARBA00023136"/>
    </source>
</evidence>
<feature type="transmembrane region" description="Helical" evidence="5">
    <location>
        <begin position="33"/>
        <end position="57"/>
    </location>
</feature>
<dbReference type="GO" id="GO:0005886">
    <property type="term" value="C:plasma membrane"/>
    <property type="evidence" value="ECO:0007669"/>
    <property type="project" value="TreeGrafter"/>
</dbReference>
<dbReference type="Proteomes" id="UP000502894">
    <property type="component" value="Chromosome"/>
</dbReference>
<evidence type="ECO:0000313" key="7">
    <source>
        <dbReference type="EMBL" id="BCA95954.1"/>
    </source>
</evidence>
<reference evidence="7" key="1">
    <citation type="journal article" date="2020" name="Microbiol. Resour. Announc.">
        <title>Complete Genome Sequence of Novel Psychrotolerant Legionella Strain TUM19329, Isolated from Antarctic Lake Sediment.</title>
        <authorList>
            <person name="Shimada S."/>
            <person name="Nakai R."/>
            <person name="Aoki K."/>
            <person name="Shimoeda N."/>
            <person name="Ohno G."/>
            <person name="Miyazaki Y."/>
            <person name="Kudoh S."/>
            <person name="Imura S."/>
            <person name="Watanabe K."/>
            <person name="Ishii Y."/>
            <person name="Tateda K."/>
        </authorList>
    </citation>
    <scope>NUCLEOTIDE SEQUENCE [LARGE SCALE GENOMIC DNA]</scope>
    <source>
        <strain evidence="7">TUM19329</strain>
    </source>
</reference>
<dbReference type="PANTHER" id="PTHR10846">
    <property type="entry name" value="SODIUM/POTASSIUM/CALCIUM EXCHANGER"/>
    <property type="match status" value="1"/>
</dbReference>
<dbReference type="Pfam" id="PF01699">
    <property type="entry name" value="Na_Ca_ex"/>
    <property type="match status" value="2"/>
</dbReference>
<dbReference type="GO" id="GO:0005262">
    <property type="term" value="F:calcium channel activity"/>
    <property type="evidence" value="ECO:0007669"/>
    <property type="project" value="TreeGrafter"/>
</dbReference>
<feature type="domain" description="Sodium/calcium exchanger membrane region" evidence="6">
    <location>
        <begin position="169"/>
        <end position="309"/>
    </location>
</feature>
<dbReference type="InterPro" id="IPR004837">
    <property type="entry name" value="NaCa_Exmemb"/>
</dbReference>
<dbReference type="PANTHER" id="PTHR10846:SF8">
    <property type="entry name" value="INNER MEMBRANE PROTEIN YRBG"/>
    <property type="match status" value="1"/>
</dbReference>
<feature type="transmembrane region" description="Helical" evidence="5">
    <location>
        <begin position="122"/>
        <end position="141"/>
    </location>
</feature>
<feature type="transmembrane region" description="Helical" evidence="5">
    <location>
        <begin position="232"/>
        <end position="252"/>
    </location>
</feature>
<dbReference type="Gene3D" id="1.20.1420.30">
    <property type="entry name" value="NCX, central ion-binding region"/>
    <property type="match status" value="1"/>
</dbReference>
<dbReference type="GO" id="GO:0006874">
    <property type="term" value="P:intracellular calcium ion homeostasis"/>
    <property type="evidence" value="ECO:0007669"/>
    <property type="project" value="TreeGrafter"/>
</dbReference>
<keyword evidence="2 5" id="KW-0812">Transmembrane</keyword>
<evidence type="ECO:0000256" key="5">
    <source>
        <dbReference type="SAM" id="Phobius"/>
    </source>
</evidence>
<keyword evidence="3 5" id="KW-1133">Transmembrane helix</keyword>
<evidence type="ECO:0000256" key="1">
    <source>
        <dbReference type="ARBA" id="ARBA00004141"/>
    </source>
</evidence>
<evidence type="ECO:0000256" key="3">
    <source>
        <dbReference type="ARBA" id="ARBA00022989"/>
    </source>
</evidence>
<feature type="transmembrane region" description="Helical" evidence="5">
    <location>
        <begin position="167"/>
        <end position="187"/>
    </location>
</feature>
<feature type="transmembrane region" description="Helical" evidence="5">
    <location>
        <begin position="264"/>
        <end position="286"/>
    </location>
</feature>
<dbReference type="InterPro" id="IPR044880">
    <property type="entry name" value="NCX_ion-bd_dom_sf"/>
</dbReference>
<feature type="transmembrane region" description="Helical" evidence="5">
    <location>
        <begin position="64"/>
        <end position="86"/>
    </location>
</feature>
<evidence type="ECO:0000313" key="8">
    <source>
        <dbReference type="Proteomes" id="UP000502894"/>
    </source>
</evidence>
<comment type="subcellular location">
    <subcellularLocation>
        <location evidence="1">Membrane</location>
        <topology evidence="1">Multi-pass membrane protein</topology>
    </subcellularLocation>
</comment>
<dbReference type="AlphaFoldDB" id="A0A6F8T5J1"/>